<dbReference type="EMBL" id="UYYB01120443">
    <property type="protein sequence ID" value="VDM82987.1"/>
    <property type="molecule type" value="Genomic_DNA"/>
</dbReference>
<feature type="transmembrane region" description="Helical" evidence="2">
    <location>
        <begin position="12"/>
        <end position="41"/>
    </location>
</feature>
<evidence type="ECO:0000313" key="3">
    <source>
        <dbReference type="EMBL" id="VDM82987.1"/>
    </source>
</evidence>
<protein>
    <submittedName>
        <fullName evidence="3">Uncharacterized protein</fullName>
    </submittedName>
</protein>
<organism evidence="3 4">
    <name type="scientific">Strongylus vulgaris</name>
    <name type="common">Blood worm</name>
    <dbReference type="NCBI Taxonomy" id="40348"/>
    <lineage>
        <taxon>Eukaryota</taxon>
        <taxon>Metazoa</taxon>
        <taxon>Ecdysozoa</taxon>
        <taxon>Nematoda</taxon>
        <taxon>Chromadorea</taxon>
        <taxon>Rhabditida</taxon>
        <taxon>Rhabditina</taxon>
        <taxon>Rhabditomorpha</taxon>
        <taxon>Strongyloidea</taxon>
        <taxon>Strongylidae</taxon>
        <taxon>Strongylus</taxon>
    </lineage>
</organism>
<keyword evidence="2" id="KW-0472">Membrane</keyword>
<name>A0A3P7K3L4_STRVU</name>
<evidence type="ECO:0000256" key="1">
    <source>
        <dbReference type="SAM" id="Coils"/>
    </source>
</evidence>
<proteinExistence type="predicted"/>
<sequence length="112" mass="12263">MISIDYAQMGSIALAGIPVGLFLAVNSLATAAAVFSVYVGFMVMKLFETSYDMLLPAASKVGLGPYKQMLKDGKEAKRRRLQQLKEQAEMETSERAEIVEGGLFGFSMLLIY</sequence>
<dbReference type="OrthoDB" id="10009520at2759"/>
<dbReference type="AlphaFoldDB" id="A0A3P7K3L4"/>
<reference evidence="3 4" key="1">
    <citation type="submission" date="2018-11" db="EMBL/GenBank/DDBJ databases">
        <authorList>
            <consortium name="Pathogen Informatics"/>
        </authorList>
    </citation>
    <scope>NUCLEOTIDE SEQUENCE [LARGE SCALE GENOMIC DNA]</scope>
</reference>
<accession>A0A3P7K3L4</accession>
<keyword evidence="2" id="KW-1133">Transmembrane helix</keyword>
<keyword evidence="2" id="KW-0812">Transmembrane</keyword>
<dbReference type="Proteomes" id="UP000270094">
    <property type="component" value="Unassembled WGS sequence"/>
</dbReference>
<feature type="coiled-coil region" evidence="1">
    <location>
        <begin position="67"/>
        <end position="94"/>
    </location>
</feature>
<keyword evidence="1" id="KW-0175">Coiled coil</keyword>
<keyword evidence="4" id="KW-1185">Reference proteome</keyword>
<evidence type="ECO:0000256" key="2">
    <source>
        <dbReference type="SAM" id="Phobius"/>
    </source>
</evidence>
<gene>
    <name evidence="3" type="ORF">SVUK_LOCUS17985</name>
</gene>
<evidence type="ECO:0000313" key="4">
    <source>
        <dbReference type="Proteomes" id="UP000270094"/>
    </source>
</evidence>